<evidence type="ECO:0000256" key="1">
    <source>
        <dbReference type="SAM" id="SignalP"/>
    </source>
</evidence>
<name>A0A179IDN2_CORDF</name>
<reference evidence="2 3" key="1">
    <citation type="submission" date="2016-03" db="EMBL/GenBank/DDBJ databases">
        <title>Fine-scale spatial genetic structure of a fungal parasite of coffee scale insects.</title>
        <authorList>
            <person name="Jackson D."/>
            <person name="Zemenick K.A."/>
            <person name="Malloure B."/>
            <person name="Quandt C.A."/>
            <person name="James T.Y."/>
        </authorList>
    </citation>
    <scope>NUCLEOTIDE SEQUENCE [LARGE SCALE GENOMIC DNA]</scope>
    <source>
        <strain evidence="2 3">UM487</strain>
    </source>
</reference>
<dbReference type="OrthoDB" id="4434395at2759"/>
<comment type="caution">
    <text evidence="2">The sequence shown here is derived from an EMBL/GenBank/DDBJ whole genome shotgun (WGS) entry which is preliminary data.</text>
</comment>
<feature type="non-terminal residue" evidence="2">
    <location>
        <position position="210"/>
    </location>
</feature>
<sequence>MIASALTLALVQAVAASPLASSAPSKPACASPKGNLTIHAANLYPEQADFDTKRCVTYISNLYKNTVTVYDAAENRVTNVINLPGITDVAAFHVSGVQIDKRHDKLTISANTGAAFDTLGADLSGTNFIVQYDLASNKIEWQNNLTVLSKGLYGGFQDIEHDAAGNSFVAEPWFLERGANQTTNGFSGIAAINDGAAVLVPDGQRGQLLR</sequence>
<accession>A0A179IDN2</accession>
<keyword evidence="1" id="KW-0732">Signal</keyword>
<proteinExistence type="predicted"/>
<dbReference type="CDD" id="cd12811">
    <property type="entry name" value="MALA"/>
    <property type="match status" value="1"/>
</dbReference>
<protein>
    <submittedName>
        <fullName evidence="2">Uncharacterized protein</fullName>
    </submittedName>
</protein>
<organism evidence="2 3">
    <name type="scientific">Cordyceps confragosa</name>
    <name type="common">Lecanicillium lecanii</name>
    <dbReference type="NCBI Taxonomy" id="2714763"/>
    <lineage>
        <taxon>Eukaryota</taxon>
        <taxon>Fungi</taxon>
        <taxon>Dikarya</taxon>
        <taxon>Ascomycota</taxon>
        <taxon>Pezizomycotina</taxon>
        <taxon>Sordariomycetes</taxon>
        <taxon>Hypocreomycetidae</taxon>
        <taxon>Hypocreales</taxon>
        <taxon>Cordycipitaceae</taxon>
        <taxon>Akanthomyces</taxon>
    </lineage>
</organism>
<dbReference type="EMBL" id="LUKN01002132">
    <property type="protein sequence ID" value="OAQ99603.1"/>
    <property type="molecule type" value="Genomic_DNA"/>
</dbReference>
<dbReference type="InterPro" id="IPR054550">
    <property type="entry name" value="Mala_s_1-like"/>
</dbReference>
<dbReference type="Proteomes" id="UP000243081">
    <property type="component" value="Unassembled WGS sequence"/>
</dbReference>
<dbReference type="AlphaFoldDB" id="A0A179IDN2"/>
<evidence type="ECO:0000313" key="2">
    <source>
        <dbReference type="EMBL" id="OAQ99603.1"/>
    </source>
</evidence>
<feature type="signal peptide" evidence="1">
    <location>
        <begin position="1"/>
        <end position="16"/>
    </location>
</feature>
<feature type="chain" id="PRO_5008104429" evidence="1">
    <location>
        <begin position="17"/>
        <end position="210"/>
    </location>
</feature>
<evidence type="ECO:0000313" key="3">
    <source>
        <dbReference type="Proteomes" id="UP000243081"/>
    </source>
</evidence>
<gene>
    <name evidence="2" type="ORF">LLEC1_08117</name>
</gene>
<dbReference type="SUPFAM" id="SSF101898">
    <property type="entry name" value="NHL repeat"/>
    <property type="match status" value="1"/>
</dbReference>
<keyword evidence="3" id="KW-1185">Reference proteome</keyword>